<dbReference type="AlphaFoldDB" id="A0A6G7Y630"/>
<proteinExistence type="predicted"/>
<feature type="compositionally biased region" description="Basic and acidic residues" evidence="1">
    <location>
        <begin position="68"/>
        <end position="77"/>
    </location>
</feature>
<organism evidence="2 3">
    <name type="scientific">Propioniciclava coleopterorum</name>
    <dbReference type="NCBI Taxonomy" id="2714937"/>
    <lineage>
        <taxon>Bacteria</taxon>
        <taxon>Bacillati</taxon>
        <taxon>Actinomycetota</taxon>
        <taxon>Actinomycetes</taxon>
        <taxon>Propionibacteriales</taxon>
        <taxon>Propionibacteriaceae</taxon>
        <taxon>Propioniciclava</taxon>
    </lineage>
</organism>
<feature type="region of interest" description="Disordered" evidence="1">
    <location>
        <begin position="1"/>
        <end position="77"/>
    </location>
</feature>
<evidence type="ECO:0000256" key="1">
    <source>
        <dbReference type="SAM" id="MobiDB-lite"/>
    </source>
</evidence>
<dbReference type="RefSeq" id="WP_166233088.1">
    <property type="nucleotide sequence ID" value="NZ_CP049865.1"/>
</dbReference>
<protein>
    <submittedName>
        <fullName evidence="2">Uncharacterized protein</fullName>
    </submittedName>
</protein>
<dbReference type="KEGG" id="prv:G7070_07095"/>
<keyword evidence="3" id="KW-1185">Reference proteome</keyword>
<evidence type="ECO:0000313" key="2">
    <source>
        <dbReference type="EMBL" id="QIK72077.1"/>
    </source>
</evidence>
<sequence length="77" mass="8309">MVTTPERPDASPQPAEASPERRTEPDLPRCPTCGRTLPASMTGGPGNPRHEHGRPRFAPLWSPGPARPDPDAHGLLR</sequence>
<dbReference type="EMBL" id="CP049865">
    <property type="protein sequence ID" value="QIK72077.1"/>
    <property type="molecule type" value="Genomic_DNA"/>
</dbReference>
<reference evidence="2 3" key="1">
    <citation type="submission" date="2020-03" db="EMBL/GenBank/DDBJ databases">
        <title>Propioniciclava sp. nov., isolated from Hydrophilus acuminatus.</title>
        <authorList>
            <person name="Hyun D.-W."/>
            <person name="Bae J.-W."/>
        </authorList>
    </citation>
    <scope>NUCLEOTIDE SEQUENCE [LARGE SCALE GENOMIC DNA]</scope>
    <source>
        <strain evidence="2 3">HDW11</strain>
    </source>
</reference>
<gene>
    <name evidence="2" type="ORF">G7070_07095</name>
</gene>
<evidence type="ECO:0000313" key="3">
    <source>
        <dbReference type="Proteomes" id="UP000501058"/>
    </source>
</evidence>
<feature type="compositionally biased region" description="Basic and acidic residues" evidence="1">
    <location>
        <begin position="18"/>
        <end position="27"/>
    </location>
</feature>
<accession>A0A6G7Y630</accession>
<name>A0A6G7Y630_9ACTN</name>
<dbReference type="Proteomes" id="UP000501058">
    <property type="component" value="Chromosome"/>
</dbReference>